<evidence type="ECO:0000256" key="1">
    <source>
        <dbReference type="SAM" id="SignalP"/>
    </source>
</evidence>
<reference evidence="2 3" key="1">
    <citation type="journal article" date="2018" name="New Phytol.">
        <title>Comparative genomics and transcriptomics depict ericoid mycorrhizal fungi as versatile saprotrophs and plant mutualists.</title>
        <authorList>
            <person name="Martino E."/>
            <person name="Morin E."/>
            <person name="Grelet G.A."/>
            <person name="Kuo A."/>
            <person name="Kohler A."/>
            <person name="Daghino S."/>
            <person name="Barry K.W."/>
            <person name="Cichocki N."/>
            <person name="Clum A."/>
            <person name="Dockter R.B."/>
            <person name="Hainaut M."/>
            <person name="Kuo R.C."/>
            <person name="LaButti K."/>
            <person name="Lindahl B.D."/>
            <person name="Lindquist E.A."/>
            <person name="Lipzen A."/>
            <person name="Khouja H.R."/>
            <person name="Magnuson J."/>
            <person name="Murat C."/>
            <person name="Ohm R.A."/>
            <person name="Singer S.W."/>
            <person name="Spatafora J.W."/>
            <person name="Wang M."/>
            <person name="Veneault-Fourrey C."/>
            <person name="Henrissat B."/>
            <person name="Grigoriev I.V."/>
            <person name="Martin F.M."/>
            <person name="Perotto S."/>
        </authorList>
    </citation>
    <scope>NUCLEOTIDE SEQUENCE [LARGE SCALE GENOMIC DNA]</scope>
    <source>
        <strain evidence="2 3">ATCC 22711</strain>
    </source>
</reference>
<evidence type="ECO:0000313" key="3">
    <source>
        <dbReference type="Proteomes" id="UP000241818"/>
    </source>
</evidence>
<dbReference type="PANTHER" id="PTHR39599:SF1">
    <property type="entry name" value="GPI-ANCHORED PROTEIN (EUROFUNG)"/>
    <property type="match status" value="1"/>
</dbReference>
<dbReference type="RefSeq" id="XP_024721421.1">
    <property type="nucleotide sequence ID" value="XM_024868706.1"/>
</dbReference>
<sequence length="279" mass="27850">MQIFALIPVFFIPISALQIPPLLAPFYEPYLQANSLLISNETLTPNSHDLLRRDGGCPANYDSCSTLGAANGGACCTAGSVCTFDGGRNIACCPIGAKCTGQLSIATATTTAAGLTLGSATTTSPGGFIFGTTTTPSSTTPTTTGSASLVSNPYFPFPYIPTTYANSVACNSAFSACQANFAACTNDLVGDRFGVTVVAPGGGGVTVAPTATNLGSMSAASICSSLSQEACYGIQSSNCPPFGPATNGGFGVPTNAAPRPTLMAGMMAGLGLGIAGQML</sequence>
<dbReference type="GeneID" id="36576787"/>
<keyword evidence="3" id="KW-1185">Reference proteome</keyword>
<feature type="chain" id="PRO_5015767714" evidence="1">
    <location>
        <begin position="17"/>
        <end position="279"/>
    </location>
</feature>
<dbReference type="EMBL" id="KZ679010">
    <property type="protein sequence ID" value="PSS20151.1"/>
    <property type="molecule type" value="Genomic_DNA"/>
</dbReference>
<dbReference type="InParanoid" id="A0A2T3B3F4"/>
<gene>
    <name evidence="2" type="ORF">M430DRAFT_58033</name>
</gene>
<dbReference type="PANTHER" id="PTHR39599">
    <property type="entry name" value="GPI-ANCHORED PROTEIN (EUROFUNG)-RELATED-RELATED"/>
    <property type="match status" value="1"/>
</dbReference>
<protein>
    <submittedName>
        <fullName evidence="2">Uncharacterized protein</fullName>
    </submittedName>
</protein>
<keyword evidence="1" id="KW-0732">Signal</keyword>
<dbReference type="AlphaFoldDB" id="A0A2T3B3F4"/>
<feature type="signal peptide" evidence="1">
    <location>
        <begin position="1"/>
        <end position="16"/>
    </location>
</feature>
<dbReference type="Proteomes" id="UP000241818">
    <property type="component" value="Unassembled WGS sequence"/>
</dbReference>
<name>A0A2T3B3F4_AMORE</name>
<organism evidence="2 3">
    <name type="scientific">Amorphotheca resinae ATCC 22711</name>
    <dbReference type="NCBI Taxonomy" id="857342"/>
    <lineage>
        <taxon>Eukaryota</taxon>
        <taxon>Fungi</taxon>
        <taxon>Dikarya</taxon>
        <taxon>Ascomycota</taxon>
        <taxon>Pezizomycotina</taxon>
        <taxon>Leotiomycetes</taxon>
        <taxon>Helotiales</taxon>
        <taxon>Amorphothecaceae</taxon>
        <taxon>Amorphotheca</taxon>
    </lineage>
</organism>
<evidence type="ECO:0000313" key="2">
    <source>
        <dbReference type="EMBL" id="PSS20151.1"/>
    </source>
</evidence>
<dbReference type="OrthoDB" id="5410926at2759"/>
<accession>A0A2T3B3F4</accession>
<proteinExistence type="predicted"/>